<evidence type="ECO:0000256" key="1">
    <source>
        <dbReference type="SAM" id="SignalP"/>
    </source>
</evidence>
<gene>
    <name evidence="2" type="ORF">CONCODRAFT_2558</name>
</gene>
<protein>
    <submittedName>
        <fullName evidence="2">Uncharacterized protein</fullName>
    </submittedName>
</protein>
<dbReference type="EMBL" id="KQ964424">
    <property type="protein sequence ID" value="KXN74354.1"/>
    <property type="molecule type" value="Genomic_DNA"/>
</dbReference>
<name>A0A137PH73_CONC2</name>
<feature type="chain" id="PRO_5007294918" evidence="1">
    <location>
        <begin position="23"/>
        <end position="301"/>
    </location>
</feature>
<keyword evidence="3" id="KW-1185">Reference proteome</keyword>
<reference evidence="2 3" key="1">
    <citation type="journal article" date="2015" name="Genome Biol. Evol.">
        <title>Phylogenomic analyses indicate that early fungi evolved digesting cell walls of algal ancestors of land plants.</title>
        <authorList>
            <person name="Chang Y."/>
            <person name="Wang S."/>
            <person name="Sekimoto S."/>
            <person name="Aerts A.L."/>
            <person name="Choi C."/>
            <person name="Clum A."/>
            <person name="LaButti K.M."/>
            <person name="Lindquist E.A."/>
            <person name="Yee Ngan C."/>
            <person name="Ohm R.A."/>
            <person name="Salamov A.A."/>
            <person name="Grigoriev I.V."/>
            <person name="Spatafora J.W."/>
            <person name="Berbee M.L."/>
        </authorList>
    </citation>
    <scope>NUCLEOTIDE SEQUENCE [LARGE SCALE GENOMIC DNA]</scope>
    <source>
        <strain evidence="2 3">NRRL 28638</strain>
    </source>
</reference>
<dbReference type="Proteomes" id="UP000070444">
    <property type="component" value="Unassembled WGS sequence"/>
</dbReference>
<evidence type="ECO:0000313" key="2">
    <source>
        <dbReference type="EMBL" id="KXN74354.1"/>
    </source>
</evidence>
<accession>A0A137PH73</accession>
<keyword evidence="1" id="KW-0732">Signal</keyword>
<proteinExistence type="predicted"/>
<sequence>MFLSQSLYQIVINFSLLSQLNAAVFDGAIIQDRHKYSYKDYYSHDANTCIVSKVIQNVTDLDSQVPSIQQCDQKYIINNQTLILPRNTFPICEFTPALYDYTAKAYTEIYIKGFKNGNSTYEAYKKDCLEELKVSGKARVETQYDLNISDTACLRYSEFLTVTYGKSSEISDFVDTVENLISNEIRWNNTKIQATLFVSMVCGTVNKEGCISIMDHLLSERDSSILNLIGLDVGDNKPSTWLYADGIDIELLHNLVEIMGMELETKLVNDIHYHSIKGSRGSESYEFFKKNAGLVGGFPKN</sequence>
<feature type="signal peptide" evidence="1">
    <location>
        <begin position="1"/>
        <end position="22"/>
    </location>
</feature>
<organism evidence="2 3">
    <name type="scientific">Conidiobolus coronatus (strain ATCC 28846 / CBS 209.66 / NRRL 28638)</name>
    <name type="common">Delacroixia coronata</name>
    <dbReference type="NCBI Taxonomy" id="796925"/>
    <lineage>
        <taxon>Eukaryota</taxon>
        <taxon>Fungi</taxon>
        <taxon>Fungi incertae sedis</taxon>
        <taxon>Zoopagomycota</taxon>
        <taxon>Entomophthoromycotina</taxon>
        <taxon>Entomophthoromycetes</taxon>
        <taxon>Entomophthorales</taxon>
        <taxon>Ancylistaceae</taxon>
        <taxon>Conidiobolus</taxon>
    </lineage>
</organism>
<dbReference type="AlphaFoldDB" id="A0A137PH73"/>
<evidence type="ECO:0000313" key="3">
    <source>
        <dbReference type="Proteomes" id="UP000070444"/>
    </source>
</evidence>